<dbReference type="AlphaFoldDB" id="A0A6H1TWW4"/>
<evidence type="ECO:0000313" key="4">
    <source>
        <dbReference type="Proteomes" id="UP000500857"/>
    </source>
</evidence>
<dbReference type="InterPro" id="IPR027417">
    <property type="entry name" value="P-loop_NTPase"/>
</dbReference>
<proteinExistence type="predicted"/>
<dbReference type="EMBL" id="CP051167">
    <property type="protein sequence ID" value="QIZ71082.1"/>
    <property type="molecule type" value="Genomic_DNA"/>
</dbReference>
<sequence>MKSFEEQLQITEDLVFQKTGEHLNDLQRIILHESWQETKKTYDEIAKECGYSANYIKQGVGPKLWKLLSRAFGEKVTKINVRSAIERYILDSTKVDLEPPSNDDSFVNELGDRDPQDRRKFSRGEFSPIQYQPFELELEWPQNSVPLGSPFYIERVPYESQCDREIEKPGSFIRIKAPRQMGKSSMMNRILARAKQKGYTTGLLHFQQIEATALIDLNRLLRWFCSNLALQLGLKPNLDNFWDEDLGSKMSCTLYLEAYLLNSIKTPFILALEEVNQIIEHPDLAKEFLTLLRFWYERTKTDATWQKLRLIMVHSTEIYIPLDINQSPLNIGLRVELQPFDIQQVSDLIRRHHLDLGTEQISQLMELVAGHPYLIRLSLYHLAKGDLSWRELIENASTDSGIYGEVLHRNLRYLQQNPDLARAFIRVLQTEDPVELEQVDAFKLYSMGLVNLLGNQVTVSCDLYRQYFRDRLLS</sequence>
<dbReference type="Pfam" id="PF14516">
    <property type="entry name" value="AAA_35"/>
    <property type="match status" value="1"/>
</dbReference>
<feature type="domain" description="vWA-MoxR associated protein N-terminal HTH" evidence="2">
    <location>
        <begin position="4"/>
        <end position="88"/>
    </location>
</feature>
<dbReference type="RefSeq" id="WP_168569237.1">
    <property type="nucleotide sequence ID" value="NZ_CP051167.1"/>
</dbReference>
<evidence type="ECO:0000313" key="3">
    <source>
        <dbReference type="EMBL" id="QIZ71082.1"/>
    </source>
</evidence>
<protein>
    <recommendedName>
        <fullName evidence="2">vWA-MoxR associated protein N-terminal HTH domain-containing protein</fullName>
    </recommendedName>
</protein>
<dbReference type="KEGG" id="oxy:HCG48_11285"/>
<dbReference type="Proteomes" id="UP000500857">
    <property type="component" value="Chromosome"/>
</dbReference>
<evidence type="ECO:0000256" key="1">
    <source>
        <dbReference type="SAM" id="MobiDB-lite"/>
    </source>
</evidence>
<keyword evidence="4" id="KW-1185">Reference proteome</keyword>
<feature type="compositionally biased region" description="Basic and acidic residues" evidence="1">
    <location>
        <begin position="110"/>
        <end position="119"/>
    </location>
</feature>
<dbReference type="SUPFAM" id="SSF52540">
    <property type="entry name" value="P-loop containing nucleoside triphosphate hydrolases"/>
    <property type="match status" value="1"/>
</dbReference>
<dbReference type="Pfam" id="PF26355">
    <property type="entry name" value="HTH_VMAP-M9"/>
    <property type="match status" value="1"/>
</dbReference>
<dbReference type="Gene3D" id="3.40.50.300">
    <property type="entry name" value="P-loop containing nucleotide triphosphate hydrolases"/>
    <property type="match status" value="1"/>
</dbReference>
<evidence type="ECO:0000259" key="2">
    <source>
        <dbReference type="Pfam" id="PF26355"/>
    </source>
</evidence>
<name>A0A6H1TWW4_9CYAN</name>
<reference evidence="3 4" key="1">
    <citation type="submission" date="2020-04" db="EMBL/GenBank/DDBJ databases">
        <authorList>
            <person name="Basu S."/>
            <person name="Maruthanayagam V."/>
            <person name="Chakraborty S."/>
            <person name="Pramanik A."/>
            <person name="Mukherjee J."/>
            <person name="Brink B."/>
        </authorList>
    </citation>
    <scope>NUCLEOTIDE SEQUENCE [LARGE SCALE GENOMIC DNA]</scope>
    <source>
        <strain evidence="3 4">AP17</strain>
    </source>
</reference>
<organism evidence="3 4">
    <name type="scientific">Oxynema aestuarii AP17</name>
    <dbReference type="NCBI Taxonomy" id="2064643"/>
    <lineage>
        <taxon>Bacteria</taxon>
        <taxon>Bacillati</taxon>
        <taxon>Cyanobacteriota</taxon>
        <taxon>Cyanophyceae</taxon>
        <taxon>Oscillatoriophycideae</taxon>
        <taxon>Oscillatoriales</taxon>
        <taxon>Oscillatoriaceae</taxon>
        <taxon>Oxynema</taxon>
        <taxon>Oxynema aestuarii</taxon>
    </lineage>
</organism>
<accession>A0A6H1TWW4</accession>
<feature type="region of interest" description="Disordered" evidence="1">
    <location>
        <begin position="100"/>
        <end position="119"/>
    </location>
</feature>
<dbReference type="InterPro" id="IPR058651">
    <property type="entry name" value="HTH_VMAP-M9"/>
</dbReference>
<gene>
    <name evidence="3" type="ORF">HCG48_11285</name>
</gene>